<feature type="domain" description="PiggyBac transposable element-derived protein" evidence="2">
    <location>
        <begin position="49"/>
        <end position="239"/>
    </location>
</feature>
<name>A0AAU9UNY5_EUPED</name>
<evidence type="ECO:0000313" key="4">
    <source>
        <dbReference type="Proteomes" id="UP001153954"/>
    </source>
</evidence>
<reference evidence="3" key="1">
    <citation type="submission" date="2022-03" db="EMBL/GenBank/DDBJ databases">
        <authorList>
            <person name="Tunstrom K."/>
        </authorList>
    </citation>
    <scope>NUCLEOTIDE SEQUENCE</scope>
</reference>
<comment type="caution">
    <text evidence="3">The sequence shown here is derived from an EMBL/GenBank/DDBJ whole genome shotgun (WGS) entry which is preliminary data.</text>
</comment>
<accession>A0AAU9UNY5</accession>
<dbReference type="Proteomes" id="UP001153954">
    <property type="component" value="Unassembled WGS sequence"/>
</dbReference>
<dbReference type="PANTHER" id="PTHR46599">
    <property type="entry name" value="PIGGYBAC TRANSPOSABLE ELEMENT-DERIVED PROTEIN 4"/>
    <property type="match status" value="1"/>
</dbReference>
<dbReference type="Pfam" id="PF13843">
    <property type="entry name" value="DDE_Tnp_1_7"/>
    <property type="match status" value="1"/>
</dbReference>
<evidence type="ECO:0000256" key="1">
    <source>
        <dbReference type="SAM" id="MobiDB-lite"/>
    </source>
</evidence>
<feature type="region of interest" description="Disordered" evidence="1">
    <location>
        <begin position="239"/>
        <end position="258"/>
    </location>
</feature>
<sequence>MNNNLNCLQPTDQTIILKSRTPAHNFISMSVGKPKRPATNLGPDSLFVHVYDIFIDENILETMVLHTNAKIQEVQLKYKSFKRTHLSRTIGRSTFINLTNINEVCALIGLLYLAGLYKSNHENLSSLWTSDGTGRDIFRCTMTLSRFKFLSCLRFDDANTRRARANDNKLAAISDIFSAWISNCQNNYSPGPILTVDKMYMPKKPARYGLKIVILNDSKTHYMVNAEIYCGKTSDRPRAKNDNNLLPTRSCSPLDTSS</sequence>
<organism evidence="3 4">
    <name type="scientific">Euphydryas editha</name>
    <name type="common">Edith's checkerspot</name>
    <dbReference type="NCBI Taxonomy" id="104508"/>
    <lineage>
        <taxon>Eukaryota</taxon>
        <taxon>Metazoa</taxon>
        <taxon>Ecdysozoa</taxon>
        <taxon>Arthropoda</taxon>
        <taxon>Hexapoda</taxon>
        <taxon>Insecta</taxon>
        <taxon>Pterygota</taxon>
        <taxon>Neoptera</taxon>
        <taxon>Endopterygota</taxon>
        <taxon>Lepidoptera</taxon>
        <taxon>Glossata</taxon>
        <taxon>Ditrysia</taxon>
        <taxon>Papilionoidea</taxon>
        <taxon>Nymphalidae</taxon>
        <taxon>Nymphalinae</taxon>
        <taxon>Euphydryas</taxon>
    </lineage>
</organism>
<proteinExistence type="predicted"/>
<protein>
    <recommendedName>
        <fullName evidence="2">PiggyBac transposable element-derived protein domain-containing protein</fullName>
    </recommendedName>
</protein>
<keyword evidence="4" id="KW-1185">Reference proteome</keyword>
<feature type="compositionally biased region" description="Polar residues" evidence="1">
    <location>
        <begin position="242"/>
        <end position="258"/>
    </location>
</feature>
<gene>
    <name evidence="3" type="ORF">EEDITHA_LOCUS15915</name>
</gene>
<dbReference type="PANTHER" id="PTHR46599:SF6">
    <property type="entry name" value="DUAL SPECIFICITY PHOSPHATASE 26"/>
    <property type="match status" value="1"/>
</dbReference>
<dbReference type="EMBL" id="CAKOGL010000023">
    <property type="protein sequence ID" value="CAH2101125.1"/>
    <property type="molecule type" value="Genomic_DNA"/>
</dbReference>
<evidence type="ECO:0000259" key="2">
    <source>
        <dbReference type="Pfam" id="PF13843"/>
    </source>
</evidence>
<dbReference type="InterPro" id="IPR029526">
    <property type="entry name" value="PGBD"/>
</dbReference>
<evidence type="ECO:0000313" key="3">
    <source>
        <dbReference type="EMBL" id="CAH2101125.1"/>
    </source>
</evidence>
<dbReference type="AlphaFoldDB" id="A0AAU9UNY5"/>